<keyword evidence="2" id="KW-0433">Leucine-rich repeat</keyword>
<dbReference type="PANTHER" id="PTHR27008:SF499">
    <property type="entry name" value="OS06G0581500 PROTEIN"/>
    <property type="match status" value="1"/>
</dbReference>
<dbReference type="InterPro" id="IPR011009">
    <property type="entry name" value="Kinase-like_dom_sf"/>
</dbReference>
<organism evidence="7 8">
    <name type="scientific">Castanea mollissima</name>
    <name type="common">Chinese chestnut</name>
    <dbReference type="NCBI Taxonomy" id="60419"/>
    <lineage>
        <taxon>Eukaryota</taxon>
        <taxon>Viridiplantae</taxon>
        <taxon>Streptophyta</taxon>
        <taxon>Embryophyta</taxon>
        <taxon>Tracheophyta</taxon>
        <taxon>Spermatophyta</taxon>
        <taxon>Magnoliopsida</taxon>
        <taxon>eudicotyledons</taxon>
        <taxon>Gunneridae</taxon>
        <taxon>Pentapetalae</taxon>
        <taxon>rosids</taxon>
        <taxon>fabids</taxon>
        <taxon>Fagales</taxon>
        <taxon>Fagaceae</taxon>
        <taxon>Castanea</taxon>
    </lineage>
</organism>
<dbReference type="OrthoDB" id="676979at2759"/>
<keyword evidence="6" id="KW-0472">Membrane</keyword>
<comment type="caution">
    <text evidence="7">The sequence shown here is derived from an EMBL/GenBank/DDBJ whole genome shotgun (WGS) entry which is preliminary data.</text>
</comment>
<protein>
    <recommendedName>
        <fullName evidence="9">Protein kinase domain-containing protein</fullName>
    </recommendedName>
</protein>
<evidence type="ECO:0000256" key="1">
    <source>
        <dbReference type="ARBA" id="ARBA00004370"/>
    </source>
</evidence>
<dbReference type="SUPFAM" id="SSF56112">
    <property type="entry name" value="Protein kinase-like (PK-like)"/>
    <property type="match status" value="1"/>
</dbReference>
<evidence type="ECO:0000256" key="3">
    <source>
        <dbReference type="ARBA" id="ARBA00022692"/>
    </source>
</evidence>
<evidence type="ECO:0000313" key="7">
    <source>
        <dbReference type="EMBL" id="KAF3959651.1"/>
    </source>
</evidence>
<dbReference type="PANTHER" id="PTHR27008">
    <property type="entry name" value="OS04G0122200 PROTEIN"/>
    <property type="match status" value="1"/>
</dbReference>
<dbReference type="InterPro" id="IPR051809">
    <property type="entry name" value="Plant_receptor-like_S/T_kinase"/>
</dbReference>
<reference evidence="7" key="1">
    <citation type="submission" date="2020-03" db="EMBL/GenBank/DDBJ databases">
        <title>Castanea mollissima Vanexum genome sequencing.</title>
        <authorList>
            <person name="Staton M."/>
        </authorList>
    </citation>
    <scope>NUCLEOTIDE SEQUENCE</scope>
    <source>
        <tissue evidence="7">Leaf</tissue>
    </source>
</reference>
<accession>A0A8J4VT83</accession>
<evidence type="ECO:0000256" key="4">
    <source>
        <dbReference type="ARBA" id="ARBA00022737"/>
    </source>
</evidence>
<proteinExistence type="predicted"/>
<dbReference type="AlphaFoldDB" id="A0A8J4VT83"/>
<name>A0A8J4VT83_9ROSI</name>
<keyword evidence="5" id="KW-1133">Transmembrane helix</keyword>
<evidence type="ECO:0000313" key="8">
    <source>
        <dbReference type="Proteomes" id="UP000737018"/>
    </source>
</evidence>
<evidence type="ECO:0000256" key="5">
    <source>
        <dbReference type="ARBA" id="ARBA00022989"/>
    </source>
</evidence>
<dbReference type="EMBL" id="JRKL02002280">
    <property type="protein sequence ID" value="KAF3959651.1"/>
    <property type="molecule type" value="Genomic_DNA"/>
</dbReference>
<keyword evidence="3" id="KW-0812">Transmembrane</keyword>
<evidence type="ECO:0008006" key="9">
    <source>
        <dbReference type="Google" id="ProtNLM"/>
    </source>
</evidence>
<keyword evidence="8" id="KW-1185">Reference proteome</keyword>
<evidence type="ECO:0000256" key="6">
    <source>
        <dbReference type="ARBA" id="ARBA00023136"/>
    </source>
</evidence>
<dbReference type="GO" id="GO:0016020">
    <property type="term" value="C:membrane"/>
    <property type="evidence" value="ECO:0007669"/>
    <property type="project" value="UniProtKB-SubCell"/>
</dbReference>
<keyword evidence="4" id="KW-0677">Repeat</keyword>
<dbReference type="Proteomes" id="UP000737018">
    <property type="component" value="Unassembled WGS sequence"/>
</dbReference>
<sequence length="95" mass="10895">MERCFLWSSTSKGHCVELAISKTVAIKVLNLARRGASKSFKAEFESLRNIGHQNLVKLLTTYSGIDDQGQDFKALRNNRLYSSRVWYGKRDINTR</sequence>
<comment type="subcellular location">
    <subcellularLocation>
        <location evidence="1">Membrane</location>
    </subcellularLocation>
</comment>
<gene>
    <name evidence="7" type="ORF">CMV_015551</name>
</gene>
<evidence type="ECO:0000256" key="2">
    <source>
        <dbReference type="ARBA" id="ARBA00022614"/>
    </source>
</evidence>
<dbReference type="Gene3D" id="3.30.200.20">
    <property type="entry name" value="Phosphorylase Kinase, domain 1"/>
    <property type="match status" value="1"/>
</dbReference>